<dbReference type="RefSeq" id="WP_135701603.1">
    <property type="nucleotide sequence ID" value="NZ_JBHILI010000008.1"/>
</dbReference>
<keyword evidence="1" id="KW-1133">Transmembrane helix</keyword>
<sequence length="244" mass="27227">MKDELISLAKTAAKSSGKILLFSFLALVLGLIINVIFLILCIPEMKSIVSQIGAMPIARAGGIGAVIALVFLLIGMWPIVLLITSFGLGFPIAYLLSVKSHMMSREIAKLISEHKGWFVDNISRFATNHIWKRVDSENPGAVKQAILAKLKNIPALLNEEDSWPAIVRIFVRKILKSLHLEEIAREIVEKHSENESFTKESLEESLNKSFHKAIDERLEPSPPILLYSLIALNLGIFLFVKILY</sequence>
<keyword evidence="1" id="KW-0472">Membrane</keyword>
<feature type="transmembrane region" description="Helical" evidence="1">
    <location>
        <begin position="79"/>
        <end position="96"/>
    </location>
</feature>
<evidence type="ECO:0000313" key="3">
    <source>
        <dbReference type="Proteomes" id="UP001580391"/>
    </source>
</evidence>
<organism evidence="2 3">
    <name type="scientific">Leptospira wolffii</name>
    <dbReference type="NCBI Taxonomy" id="409998"/>
    <lineage>
        <taxon>Bacteria</taxon>
        <taxon>Pseudomonadati</taxon>
        <taxon>Spirochaetota</taxon>
        <taxon>Spirochaetia</taxon>
        <taxon>Leptospirales</taxon>
        <taxon>Leptospiraceae</taxon>
        <taxon>Leptospira</taxon>
    </lineage>
</organism>
<gene>
    <name evidence="2" type="ORF">ACE5IX_13310</name>
</gene>
<evidence type="ECO:0000313" key="2">
    <source>
        <dbReference type="EMBL" id="MFB5737495.1"/>
    </source>
</evidence>
<feature type="transmembrane region" description="Helical" evidence="1">
    <location>
        <begin position="224"/>
        <end position="243"/>
    </location>
</feature>
<proteinExistence type="predicted"/>
<accession>A0ABV5BQ96</accession>
<keyword evidence="3" id="KW-1185">Reference proteome</keyword>
<feature type="transmembrane region" description="Helical" evidence="1">
    <location>
        <begin position="54"/>
        <end position="73"/>
    </location>
</feature>
<evidence type="ECO:0000256" key="1">
    <source>
        <dbReference type="SAM" id="Phobius"/>
    </source>
</evidence>
<keyword evidence="1" id="KW-0812">Transmembrane</keyword>
<reference evidence="2 3" key="1">
    <citation type="submission" date="2024-09" db="EMBL/GenBank/DDBJ databases">
        <title>Taxonomic and Genotyping Characterization of Leptospira Strains isolated from Multiple Sources in Colombia highlights the importance of intermediate species.</title>
        <authorList>
            <person name="Torres Higuera L."/>
            <person name="Rojas Tapias D."/>
            <person name="Jimenez Velasquez S."/>
            <person name="Renjifo Ibanez C."/>
        </authorList>
    </citation>
    <scope>NUCLEOTIDE SEQUENCE [LARGE SCALE GENOMIC DNA]</scope>
    <source>
        <strain evidence="2 3">Lep080</strain>
    </source>
</reference>
<feature type="transmembrane region" description="Helical" evidence="1">
    <location>
        <begin position="20"/>
        <end position="42"/>
    </location>
</feature>
<dbReference type="EMBL" id="JBHILJ010000007">
    <property type="protein sequence ID" value="MFB5737495.1"/>
    <property type="molecule type" value="Genomic_DNA"/>
</dbReference>
<protein>
    <recommendedName>
        <fullName evidence="4">Type II secretion system protein GspF domain-containing protein</fullName>
    </recommendedName>
</protein>
<dbReference type="Proteomes" id="UP001580391">
    <property type="component" value="Unassembled WGS sequence"/>
</dbReference>
<evidence type="ECO:0008006" key="4">
    <source>
        <dbReference type="Google" id="ProtNLM"/>
    </source>
</evidence>
<comment type="caution">
    <text evidence="2">The sequence shown here is derived from an EMBL/GenBank/DDBJ whole genome shotgun (WGS) entry which is preliminary data.</text>
</comment>
<name>A0ABV5BQ96_9LEPT</name>